<dbReference type="OrthoDB" id="4772340at2"/>
<name>A0A1H1AGL8_9ACTN</name>
<dbReference type="STRING" id="47312.SAMN04489765_0197"/>
<feature type="region of interest" description="Disordered" evidence="1">
    <location>
        <begin position="133"/>
        <end position="161"/>
    </location>
</feature>
<organism evidence="2 3">
    <name type="scientific">Tsukamurella pulmonis</name>
    <dbReference type="NCBI Taxonomy" id="47312"/>
    <lineage>
        <taxon>Bacteria</taxon>
        <taxon>Bacillati</taxon>
        <taxon>Actinomycetota</taxon>
        <taxon>Actinomycetes</taxon>
        <taxon>Mycobacteriales</taxon>
        <taxon>Tsukamurellaceae</taxon>
        <taxon>Tsukamurella</taxon>
    </lineage>
</organism>
<keyword evidence="3" id="KW-1185">Reference proteome</keyword>
<reference evidence="3" key="1">
    <citation type="submission" date="2016-10" db="EMBL/GenBank/DDBJ databases">
        <authorList>
            <person name="Varghese N."/>
            <person name="Submissions S."/>
        </authorList>
    </citation>
    <scope>NUCLEOTIDE SEQUENCE [LARGE SCALE GENOMIC DNA]</scope>
    <source>
        <strain evidence="3">DSM 44142</strain>
    </source>
</reference>
<dbReference type="AlphaFoldDB" id="A0A1H1AGL8"/>
<sequence>MALHGELQKTLEAFVEQHRPALATVRLDLPVAITEVGAMWSPRHADPAEVSGDAFCSAVRHTMRDIWKNERNDRPGVNLRCIRGQGGGAVFVNLGTEFRLRKFLSRHLQAAVDREVVLPPEVEQKIANGGLRPEQMNLFAGPGQIPKPAKRSASGDDEDQREHDGIFALWSTTDNTTLEALHLAVVRGVDNPSSAEILALVPFPPVEESPFYGLQKPKPIGGAPSDDFGTYDKRAQGTGDDHDDGGPDTTPTPA</sequence>
<dbReference type="Proteomes" id="UP000183053">
    <property type="component" value="Unassembled WGS sequence"/>
</dbReference>
<dbReference type="RefSeq" id="WP_068564984.1">
    <property type="nucleotide sequence ID" value="NZ_FNLF01000002.1"/>
</dbReference>
<dbReference type="EMBL" id="FNLF01000002">
    <property type="protein sequence ID" value="SDQ38366.1"/>
    <property type="molecule type" value="Genomic_DNA"/>
</dbReference>
<protein>
    <submittedName>
        <fullName evidence="2">Uncharacterized protein</fullName>
    </submittedName>
</protein>
<evidence type="ECO:0000313" key="3">
    <source>
        <dbReference type="Proteomes" id="UP000183053"/>
    </source>
</evidence>
<proteinExistence type="predicted"/>
<gene>
    <name evidence="2" type="ORF">SAMN04489765_0197</name>
</gene>
<evidence type="ECO:0000256" key="1">
    <source>
        <dbReference type="SAM" id="MobiDB-lite"/>
    </source>
</evidence>
<accession>A0A1H1AGL8</accession>
<evidence type="ECO:0000313" key="2">
    <source>
        <dbReference type="EMBL" id="SDQ38366.1"/>
    </source>
</evidence>
<feature type="region of interest" description="Disordered" evidence="1">
    <location>
        <begin position="209"/>
        <end position="254"/>
    </location>
</feature>